<feature type="signal peptide" evidence="1">
    <location>
        <begin position="1"/>
        <end position="24"/>
    </location>
</feature>
<keyword evidence="1" id="KW-0732">Signal</keyword>
<dbReference type="InterPro" id="IPR001563">
    <property type="entry name" value="Peptidase_S10"/>
</dbReference>
<dbReference type="Proteomes" id="UP000191820">
    <property type="component" value="Chromosome"/>
</dbReference>
<keyword evidence="2" id="KW-0121">Carboxypeptidase</keyword>
<dbReference type="Gene3D" id="3.40.50.1820">
    <property type="entry name" value="alpha/beta hydrolase"/>
    <property type="match status" value="1"/>
</dbReference>
<gene>
    <name evidence="2" type="ORF">SJ2017_0475</name>
</gene>
<evidence type="ECO:0000313" key="2">
    <source>
        <dbReference type="EMBL" id="ARD20815.1"/>
    </source>
</evidence>
<accession>A0ABM6JGJ1</accession>
<reference evidence="2 3" key="1">
    <citation type="submission" date="2017-03" db="EMBL/GenBank/DDBJ databases">
        <title>Genome sequencing of Shewanella japonica KCTC 22435.</title>
        <authorList>
            <person name="Kim K.M."/>
        </authorList>
    </citation>
    <scope>NUCLEOTIDE SEQUENCE [LARGE SCALE GENOMIC DNA]</scope>
    <source>
        <strain evidence="2 3">KCTC 22435</strain>
    </source>
</reference>
<dbReference type="InterPro" id="IPR029058">
    <property type="entry name" value="AB_hydrolase_fold"/>
</dbReference>
<keyword evidence="2" id="KW-0645">Protease</keyword>
<sequence length="520" mass="58824">MKLIPLAAVMVSVASMMTVSDVIADQSNEVSAHKQTNVSMHSRQIAIDETVVTEHKTKVNGNSFSYTATVGTQPVWNENGDAVATLSYTYYQRDNVRNNAKRPLLISFNGGPGSASVWMDIGYTGPRAINVDDEGYPLQPYGVKTNPYSILDVADIVYVNPVNTGYSRVLPNKDGEMPSKDEQQEMFFGVNADIKYLAEWLNTFVSRNERWRSPKYLIGESYGTTRVSGLALELQDRQWMYLNGVVLVSPTDIGIERKGPVKAANRLPYFAAAAWYHKALSADLQNTDLTEFLPEVEAFTINEYIPALAMGGFIAPDHKQKIAEKVAYFSGLSVDAVLKSNLDVSTRFFWKELLRERGQTVGRLDSRYLGIDKQDVGDSPDYNAELTSWLHSFTPAINAYIREELNYKTDIKYYMLGDVHPWDRTNNKTGENLRQAMAQNPYLNVMVQAGYYDGATNYFDAKYTMWQLDPSSKMKDRLSFKGYRSGHMMYLRSEDLKQSNQDLREFIENTMPKPDIAAKY</sequence>
<keyword evidence="2" id="KW-0378">Hydrolase</keyword>
<dbReference type="RefSeq" id="WP_080914753.1">
    <property type="nucleotide sequence ID" value="NZ_CP020472.1"/>
</dbReference>
<feature type="chain" id="PRO_5045907322" evidence="1">
    <location>
        <begin position="25"/>
        <end position="520"/>
    </location>
</feature>
<dbReference type="EMBL" id="CP020472">
    <property type="protein sequence ID" value="ARD20815.1"/>
    <property type="molecule type" value="Genomic_DNA"/>
</dbReference>
<proteinExistence type="predicted"/>
<evidence type="ECO:0000256" key="1">
    <source>
        <dbReference type="SAM" id="SignalP"/>
    </source>
</evidence>
<name>A0ABM6JGJ1_9GAMM</name>
<dbReference type="SUPFAM" id="SSF53474">
    <property type="entry name" value="alpha/beta-Hydrolases"/>
    <property type="match status" value="1"/>
</dbReference>
<dbReference type="GO" id="GO:0004180">
    <property type="term" value="F:carboxypeptidase activity"/>
    <property type="evidence" value="ECO:0007669"/>
    <property type="project" value="UniProtKB-KW"/>
</dbReference>
<keyword evidence="3" id="KW-1185">Reference proteome</keyword>
<evidence type="ECO:0000313" key="3">
    <source>
        <dbReference type="Proteomes" id="UP000191820"/>
    </source>
</evidence>
<protein>
    <submittedName>
        <fullName evidence="2">Serine carboxypeptidase</fullName>
    </submittedName>
</protein>
<dbReference type="Pfam" id="PF00450">
    <property type="entry name" value="Peptidase_S10"/>
    <property type="match status" value="1"/>
</dbReference>
<organism evidence="2 3">
    <name type="scientific">Shewanella japonica</name>
    <dbReference type="NCBI Taxonomy" id="93973"/>
    <lineage>
        <taxon>Bacteria</taxon>
        <taxon>Pseudomonadati</taxon>
        <taxon>Pseudomonadota</taxon>
        <taxon>Gammaproteobacteria</taxon>
        <taxon>Alteromonadales</taxon>
        <taxon>Shewanellaceae</taxon>
        <taxon>Shewanella</taxon>
    </lineage>
</organism>